<dbReference type="Pfam" id="PF00854">
    <property type="entry name" value="PTR2"/>
    <property type="match status" value="1"/>
</dbReference>
<evidence type="ECO:0000256" key="4">
    <source>
        <dbReference type="ARBA" id="ARBA00022692"/>
    </source>
</evidence>
<feature type="transmembrane region" description="Helical" evidence="7">
    <location>
        <begin position="376"/>
        <end position="398"/>
    </location>
</feature>
<dbReference type="RefSeq" id="XP_066074209.1">
    <property type="nucleotide sequence ID" value="XM_066218112.1"/>
</dbReference>
<keyword evidence="5 7" id="KW-1133">Transmembrane helix</keyword>
<dbReference type="EMBL" id="CP144100">
    <property type="protein sequence ID" value="WWC87446.1"/>
    <property type="molecule type" value="Genomic_DNA"/>
</dbReference>
<keyword evidence="4 7" id="KW-0812">Transmembrane</keyword>
<keyword evidence="6 7" id="KW-0472">Membrane</keyword>
<evidence type="ECO:0000256" key="1">
    <source>
        <dbReference type="ARBA" id="ARBA00004141"/>
    </source>
</evidence>
<dbReference type="GO" id="GO:0005886">
    <property type="term" value="C:plasma membrane"/>
    <property type="evidence" value="ECO:0007669"/>
    <property type="project" value="UniProtKB-ARBA"/>
</dbReference>
<evidence type="ECO:0000313" key="9">
    <source>
        <dbReference type="Proteomes" id="UP001355207"/>
    </source>
</evidence>
<sequence length="625" mass="68307">MSSHAEVIQDVIAAPITPAGMPAHGTQVEKEKNQNEHEAVAAVSAADYLSADETPTAEELLVLRKVPATMPWIGILLCLVEFAERASYYGVKGPFNNFIKNGLPKGGNGAGAVAKGDAGLQQSAGALGLGSVDASALTNLFTFLAYVIPIWGGIVADSRWGRFKTICVGTAVGAVAHVLLVIPAIPSVIEKPNAALGTFIVSIIILAFASGFIKPSLGPLLCDQVPNKVPIIKTLKSGERVIQDPGVTVERWLLIFYTCINIGGFFAVATSYAERLVGFWLAYLLPGIVYFLMPIVLVFCYKRIQKIPPQGSVTVQAFKVIKMAMSNGGWKKMIKGGPEFWKHATPSYLEQNGHQNDIAKVAWTDRFVEEVRQSCSACAVFFIIPIYVLADGGIGNQMNDMSVAMRLDGLPNDLISNWNPLAIIIASPFFTYVFYPWMAKIGHPLKPMTRLFIGFMLGSITCILSAIIQWRIYKTSPCGYNASDCDIGIGVSSVSLWWQVPLYTLPAIGELFVFVTSYELAYTRSPPGMKGFVYAWSLFNQAIASAIGLALSNVIQDPYLIWPWVALAVACFLTAFLFPTYFKHLDEPLDHFADTTAEVGVQQHINYHPQAYDNRQNIEDVERKA</sequence>
<dbReference type="InterPro" id="IPR036259">
    <property type="entry name" value="MFS_trans_sf"/>
</dbReference>
<comment type="similarity">
    <text evidence="2">Belongs to the major facilitator superfamily. Proton-dependent oligopeptide transporter (POT/PTR) (TC 2.A.17) family.</text>
</comment>
<proteinExistence type="inferred from homology"/>
<reference evidence="8 9" key="1">
    <citation type="submission" date="2024-01" db="EMBL/GenBank/DDBJ databases">
        <title>Comparative genomics of Cryptococcus and Kwoniella reveals pathogenesis evolution and contrasting modes of karyotype evolution via chromosome fusion or intercentromeric recombination.</title>
        <authorList>
            <person name="Coelho M.A."/>
            <person name="David-Palma M."/>
            <person name="Shea T."/>
            <person name="Bowers K."/>
            <person name="McGinley-Smith S."/>
            <person name="Mohammad A.W."/>
            <person name="Gnirke A."/>
            <person name="Yurkov A.M."/>
            <person name="Nowrousian M."/>
            <person name="Sun S."/>
            <person name="Cuomo C.A."/>
            <person name="Heitman J."/>
        </authorList>
    </citation>
    <scope>NUCLEOTIDE SEQUENCE [LARGE SCALE GENOMIC DNA]</scope>
    <source>
        <strain evidence="8 9">CBS 6074</strain>
    </source>
</reference>
<evidence type="ECO:0000256" key="5">
    <source>
        <dbReference type="ARBA" id="ARBA00022989"/>
    </source>
</evidence>
<evidence type="ECO:0000256" key="2">
    <source>
        <dbReference type="ARBA" id="ARBA00005982"/>
    </source>
</evidence>
<feature type="transmembrane region" description="Helical" evidence="7">
    <location>
        <begin position="166"/>
        <end position="189"/>
    </location>
</feature>
<evidence type="ECO:0000256" key="3">
    <source>
        <dbReference type="ARBA" id="ARBA00022448"/>
    </source>
</evidence>
<dbReference type="AlphaFoldDB" id="A0AAX4JPX5"/>
<dbReference type="InterPro" id="IPR000109">
    <property type="entry name" value="POT_fam"/>
</dbReference>
<keyword evidence="9" id="KW-1185">Reference proteome</keyword>
<feature type="transmembrane region" description="Helical" evidence="7">
    <location>
        <begin position="533"/>
        <end position="555"/>
    </location>
</feature>
<comment type="subcellular location">
    <subcellularLocation>
        <location evidence="1">Membrane</location>
        <topology evidence="1">Multi-pass membrane protein</topology>
    </subcellularLocation>
</comment>
<evidence type="ECO:0000313" key="8">
    <source>
        <dbReference type="EMBL" id="WWC87446.1"/>
    </source>
</evidence>
<organism evidence="8 9">
    <name type="scientific">Kwoniella dendrophila CBS 6074</name>
    <dbReference type="NCBI Taxonomy" id="1295534"/>
    <lineage>
        <taxon>Eukaryota</taxon>
        <taxon>Fungi</taxon>
        <taxon>Dikarya</taxon>
        <taxon>Basidiomycota</taxon>
        <taxon>Agaricomycotina</taxon>
        <taxon>Tremellomycetes</taxon>
        <taxon>Tremellales</taxon>
        <taxon>Cryptococcaceae</taxon>
        <taxon>Kwoniella</taxon>
    </lineage>
</organism>
<feature type="transmembrane region" description="Helical" evidence="7">
    <location>
        <begin position="418"/>
        <end position="439"/>
    </location>
</feature>
<dbReference type="Gene3D" id="1.20.1250.20">
    <property type="entry name" value="MFS general substrate transporter like domains"/>
    <property type="match status" value="1"/>
</dbReference>
<dbReference type="Proteomes" id="UP001355207">
    <property type="component" value="Chromosome 3"/>
</dbReference>
<feature type="transmembrane region" description="Helical" evidence="7">
    <location>
        <begin position="279"/>
        <end position="301"/>
    </location>
</feature>
<name>A0AAX4JPX5_9TREE</name>
<accession>A0AAX4JPX5</accession>
<feature type="transmembrane region" description="Helical" evidence="7">
    <location>
        <begin position="252"/>
        <end position="273"/>
    </location>
</feature>
<evidence type="ECO:0000256" key="6">
    <source>
        <dbReference type="ARBA" id="ARBA00023136"/>
    </source>
</evidence>
<keyword evidence="3" id="KW-0813">Transport</keyword>
<feature type="transmembrane region" description="Helical" evidence="7">
    <location>
        <begin position="136"/>
        <end position="154"/>
    </location>
</feature>
<feature type="transmembrane region" description="Helical" evidence="7">
    <location>
        <begin position="451"/>
        <end position="473"/>
    </location>
</feature>
<feature type="transmembrane region" description="Helical" evidence="7">
    <location>
        <begin position="502"/>
        <end position="521"/>
    </location>
</feature>
<dbReference type="GeneID" id="91093007"/>
<dbReference type="FunFam" id="1.20.1250.20:FF:000085">
    <property type="entry name" value="MFS peptide transporter Ptr2"/>
    <property type="match status" value="1"/>
</dbReference>
<dbReference type="SUPFAM" id="SSF103473">
    <property type="entry name" value="MFS general substrate transporter"/>
    <property type="match status" value="1"/>
</dbReference>
<dbReference type="PANTHER" id="PTHR11654">
    <property type="entry name" value="OLIGOPEPTIDE TRANSPORTER-RELATED"/>
    <property type="match status" value="1"/>
</dbReference>
<dbReference type="GO" id="GO:0071916">
    <property type="term" value="F:dipeptide transmembrane transporter activity"/>
    <property type="evidence" value="ECO:0007669"/>
    <property type="project" value="UniProtKB-ARBA"/>
</dbReference>
<evidence type="ECO:0008006" key="10">
    <source>
        <dbReference type="Google" id="ProtNLM"/>
    </source>
</evidence>
<gene>
    <name evidence="8" type="ORF">L201_002335</name>
</gene>
<feature type="transmembrane region" description="Helical" evidence="7">
    <location>
        <begin position="195"/>
        <end position="213"/>
    </location>
</feature>
<feature type="transmembrane region" description="Helical" evidence="7">
    <location>
        <begin position="561"/>
        <end position="582"/>
    </location>
</feature>
<evidence type="ECO:0000256" key="7">
    <source>
        <dbReference type="SAM" id="Phobius"/>
    </source>
</evidence>
<protein>
    <recommendedName>
        <fullName evidence="10">POT family proton-dependent oligopeptide transporter</fullName>
    </recommendedName>
</protein>